<comment type="caution">
    <text evidence="1">The sequence shown here is derived from an EMBL/GenBank/DDBJ whole genome shotgun (WGS) entry which is preliminary data.</text>
</comment>
<dbReference type="Gene3D" id="3.40.50.11010">
    <property type="match status" value="1"/>
</dbReference>
<dbReference type="SUPFAM" id="SSF53756">
    <property type="entry name" value="UDP-Glycosyltransferase/glycogen phosphorylase"/>
    <property type="match status" value="1"/>
</dbReference>
<dbReference type="Gene3D" id="3.40.50.2000">
    <property type="entry name" value="Glycogen Phosphorylase B"/>
    <property type="match status" value="1"/>
</dbReference>
<dbReference type="AlphaFoldDB" id="A0A7K0BQL9"/>
<evidence type="ECO:0000313" key="2">
    <source>
        <dbReference type="Proteomes" id="UP000487268"/>
    </source>
</evidence>
<organism evidence="1 2">
    <name type="scientific">Actinomadura macrotermitis</name>
    <dbReference type="NCBI Taxonomy" id="2585200"/>
    <lineage>
        <taxon>Bacteria</taxon>
        <taxon>Bacillati</taxon>
        <taxon>Actinomycetota</taxon>
        <taxon>Actinomycetes</taxon>
        <taxon>Streptosporangiales</taxon>
        <taxon>Thermomonosporaceae</taxon>
        <taxon>Actinomadura</taxon>
    </lineage>
</organism>
<dbReference type="EMBL" id="WEGH01000001">
    <property type="protein sequence ID" value="MQY03475.1"/>
    <property type="molecule type" value="Genomic_DNA"/>
</dbReference>
<name>A0A7K0BQL9_9ACTN</name>
<proteinExistence type="predicted"/>
<gene>
    <name evidence="1" type="ORF">ACRB68_15180</name>
</gene>
<protein>
    <recommendedName>
        <fullName evidence="3">Glycosyltransferase</fullName>
    </recommendedName>
</protein>
<dbReference type="Proteomes" id="UP000487268">
    <property type="component" value="Unassembled WGS sequence"/>
</dbReference>
<keyword evidence="2" id="KW-1185">Reference proteome</keyword>
<sequence length="381" mass="41258">MIVYFAGTRYDGRAGTDRHVTDALSALAPVLFVDPPSSALTRLLHPEVADTRREPELRAVHANLWRLSPRVLPGAERPGMHHLTWALMRRRVRRAAAELGQAITGVIVTVPGDLLGTAPGARTLYYATDDLVAGAELLGLPRRRLEAAEADHLARADAVAVVSPVLRDRFAGLGRDAAFVPNGCAPAAFADLDAAPWPADLPRFDRPVAGFVGNINGRIDLDMLDGVADAGHPLVLVGKHQDTCDPDRFARLTGRPDVHWVGHKAFAELPSYLRVLDVGLTPYAPDGFNRASFPLKTLEYLAAGRGVVATGLPATAWLREDPEGAALIRSAADAEAFVKAAEEELATPRTPGLQDRRRRFAERHAWERRARSLIDILGVAQ</sequence>
<evidence type="ECO:0000313" key="1">
    <source>
        <dbReference type="EMBL" id="MQY03475.1"/>
    </source>
</evidence>
<dbReference type="Pfam" id="PF13692">
    <property type="entry name" value="Glyco_trans_1_4"/>
    <property type="match status" value="1"/>
</dbReference>
<evidence type="ECO:0008006" key="3">
    <source>
        <dbReference type="Google" id="ProtNLM"/>
    </source>
</evidence>
<accession>A0A7K0BQL9</accession>
<reference evidence="1 2" key="1">
    <citation type="submission" date="2019-10" db="EMBL/GenBank/DDBJ databases">
        <title>Actinomadura rubteroloni sp. nov. and Actinomadura macrotermitis sp. nov., isolated from the gut of fungus growing-termite Macrotermes natalensis.</title>
        <authorList>
            <person name="Benndorf R."/>
            <person name="Martin K."/>
            <person name="Kuefner M."/>
            <person name="De Beer W."/>
            <person name="Kaster A.-K."/>
            <person name="Vollmers J."/>
            <person name="Poulsen M."/>
            <person name="Beemelmanns C."/>
        </authorList>
    </citation>
    <scope>NUCLEOTIDE SEQUENCE [LARGE SCALE GENOMIC DNA]</scope>
    <source>
        <strain evidence="1 2">RB68</strain>
    </source>
</reference>